<keyword evidence="3" id="KW-0742">SOS response</keyword>
<organism evidence="7 8">
    <name type="scientific">Corynebacterium matruchotii ATCC 33806</name>
    <dbReference type="NCBI Taxonomy" id="566549"/>
    <lineage>
        <taxon>Bacteria</taxon>
        <taxon>Bacillati</taxon>
        <taxon>Actinomycetota</taxon>
        <taxon>Actinomycetes</taxon>
        <taxon>Mycobacteriales</taxon>
        <taxon>Corynebacteriaceae</taxon>
        <taxon>Corynebacterium</taxon>
    </lineage>
</organism>
<feature type="region of interest" description="Disordered" evidence="5">
    <location>
        <begin position="795"/>
        <end position="817"/>
    </location>
</feature>
<evidence type="ECO:0000256" key="3">
    <source>
        <dbReference type="ARBA" id="ARBA00023236"/>
    </source>
</evidence>
<dbReference type="GO" id="GO:0006302">
    <property type="term" value="P:double-strand break repair"/>
    <property type="evidence" value="ECO:0007669"/>
    <property type="project" value="TreeGrafter"/>
</dbReference>
<sequence>MPAYLNQVQKFPLYSKSKKETSMQITRIKQIKDYRIFQNWRQRGNTDFARFNVIYGGNGSGKSTLAALLTEVAKGDWSDGTILTVKDDSQQTREIRKPDEALSVRLCIFNADYVAKNLKFDKGETESLLYLGEESIDIQNQREVLEDAINDSETALPELEQELTRKQKHRDKIATDGARKIADLLQGIDGQRYGGRHFQRPQFESALQSPQHDMSSFDIGQQIRRIASPPKERIALRTGLSIPLADATDQVSRILAQTVTSEAIETLKNNHQAAAWVQEGIQLHNAGDRCLFCDGLYTEERVDRLNRHFDESLRQVQQTIDKLDTQIVKYEEQCEQFIKGLEPPKSLDEVRTKCWLDHTDAIRCTIAAVKERLAFLRQQLACKREELFQSLTLEESNTDSAVSGNVDVEPLNVIIREHNSDIDNYDQLKNQVCSNVVQYYVEQVREDYTASKGAVQEVESKLNSTKQQLKANKTELQRLKNSQQDHAHFARLLTTDLHRYFGRDELTFEISDHNGYVIQRNGEKAEHLSEGEQRSIALLYFLRDIESNGANLRERIVVFDDPVSSVDDGAATGAFAYIWDKCIGKKQNGVGQLIVLTHNFDFFRRWVNRLASLKRMSGKEANLVSYSVSELRVNSTSSSASIHVRTPELVRWDKPWKYALLRSEYHYLFWRAATELEKWHECSSNVLGEYDAAILPNVCRRLLEGFASFRCPQKIGNFEAQMKEMLDQSQGSAKRTYLVRFLHEYSHNEQCDPNKHLQLLETPRIIEDIFSFIREIDGDHYKAMCDALNVSPLPKPAATSGSVGSTELEAGETISSK</sequence>
<dbReference type="AlphaFoldDB" id="C0E384"/>
<keyword evidence="2" id="KW-0234">DNA repair</keyword>
<feature type="domain" description="Protein CR006 P-loop" evidence="6">
    <location>
        <begin position="34"/>
        <end position="770"/>
    </location>
</feature>
<reference evidence="7 8" key="1">
    <citation type="submission" date="2009-01" db="EMBL/GenBank/DDBJ databases">
        <authorList>
            <person name="Fulton L."/>
            <person name="Clifton S."/>
            <person name="Chinwalla A.T."/>
            <person name="Mitreva M."/>
            <person name="Sodergren E."/>
            <person name="Weinstock G."/>
            <person name="Clifton S."/>
            <person name="Dooling D.J."/>
            <person name="Fulton B."/>
            <person name="Minx P."/>
            <person name="Pepin K.H."/>
            <person name="Johnson M."/>
            <person name="Bhonagiri V."/>
            <person name="Nash W.E."/>
            <person name="Mardis E.R."/>
            <person name="Wilson R.K."/>
        </authorList>
    </citation>
    <scope>NUCLEOTIDE SEQUENCE [LARGE SCALE GENOMIC DNA]</scope>
    <source>
        <strain evidence="7 8">ATCC 33806</strain>
    </source>
</reference>
<dbReference type="Proteomes" id="UP000006247">
    <property type="component" value="Unassembled WGS sequence"/>
</dbReference>
<dbReference type="GO" id="GO:0009432">
    <property type="term" value="P:SOS response"/>
    <property type="evidence" value="ECO:0007669"/>
    <property type="project" value="UniProtKB-KW"/>
</dbReference>
<dbReference type="EMBL" id="ACEB01000021">
    <property type="protein sequence ID" value="EEG27018.1"/>
    <property type="molecule type" value="Genomic_DNA"/>
</dbReference>
<dbReference type="PANTHER" id="PTHR32182">
    <property type="entry name" value="DNA REPLICATION AND REPAIR PROTEIN RECF"/>
    <property type="match status" value="1"/>
</dbReference>
<keyword evidence="1" id="KW-0227">DNA damage</keyword>
<evidence type="ECO:0000313" key="7">
    <source>
        <dbReference type="EMBL" id="EEG27018.1"/>
    </source>
</evidence>
<feature type="coiled-coil region" evidence="4">
    <location>
        <begin position="142"/>
        <end position="169"/>
    </location>
</feature>
<evidence type="ECO:0000256" key="5">
    <source>
        <dbReference type="SAM" id="MobiDB-lite"/>
    </source>
</evidence>
<dbReference type="PANTHER" id="PTHR32182:SF0">
    <property type="entry name" value="DNA REPLICATION AND REPAIR PROTEIN RECF"/>
    <property type="match status" value="1"/>
</dbReference>
<evidence type="ECO:0000256" key="1">
    <source>
        <dbReference type="ARBA" id="ARBA00022763"/>
    </source>
</evidence>
<dbReference type="InterPro" id="IPR026866">
    <property type="entry name" value="CR006_AAA"/>
</dbReference>
<keyword evidence="4" id="KW-0175">Coiled coil</keyword>
<dbReference type="HOGENOM" id="CLU_020729_2_0_11"/>
<evidence type="ECO:0000259" key="6">
    <source>
        <dbReference type="Pfam" id="PF13166"/>
    </source>
</evidence>
<protein>
    <recommendedName>
        <fullName evidence="6">Protein CR006 P-loop domain-containing protein</fullName>
    </recommendedName>
</protein>
<comment type="caution">
    <text evidence="7">The sequence shown here is derived from an EMBL/GenBank/DDBJ whole genome shotgun (WGS) entry which is preliminary data.</text>
</comment>
<name>C0E384_9CORY</name>
<feature type="coiled-coil region" evidence="4">
    <location>
        <begin position="455"/>
        <end position="486"/>
    </location>
</feature>
<evidence type="ECO:0000256" key="4">
    <source>
        <dbReference type="SAM" id="Coils"/>
    </source>
</evidence>
<dbReference type="SUPFAM" id="SSF52540">
    <property type="entry name" value="P-loop containing nucleoside triphosphate hydrolases"/>
    <property type="match status" value="1"/>
</dbReference>
<dbReference type="Pfam" id="PF13166">
    <property type="entry name" value="AAA_13"/>
    <property type="match status" value="1"/>
</dbReference>
<accession>C0E384</accession>
<evidence type="ECO:0000256" key="2">
    <source>
        <dbReference type="ARBA" id="ARBA00023204"/>
    </source>
</evidence>
<evidence type="ECO:0000313" key="8">
    <source>
        <dbReference type="Proteomes" id="UP000006247"/>
    </source>
</evidence>
<proteinExistence type="predicted"/>
<dbReference type="InterPro" id="IPR027417">
    <property type="entry name" value="P-loop_NTPase"/>
</dbReference>
<dbReference type="GO" id="GO:0000731">
    <property type="term" value="P:DNA synthesis involved in DNA repair"/>
    <property type="evidence" value="ECO:0007669"/>
    <property type="project" value="TreeGrafter"/>
</dbReference>
<dbReference type="Gene3D" id="3.40.50.300">
    <property type="entry name" value="P-loop containing nucleotide triphosphate hydrolases"/>
    <property type="match status" value="2"/>
</dbReference>
<gene>
    <name evidence="7" type="ORF">CORMATOL_01446</name>
</gene>